<name>A0A158RMY1_BACC3</name>
<proteinExistence type="predicted"/>
<evidence type="ECO:0000313" key="1">
    <source>
        <dbReference type="EMBL" id="ACO28441.1"/>
    </source>
</evidence>
<sequence>MTTFKKMGEKRGKIIQNKVTPEMLEKVANRPNNTESIMK</sequence>
<dbReference type="Proteomes" id="UP000002210">
    <property type="component" value="Chromosome"/>
</dbReference>
<dbReference type="KEGG" id="bcx:BCA_2537"/>
<evidence type="ECO:0000313" key="2">
    <source>
        <dbReference type="Proteomes" id="UP000002210"/>
    </source>
</evidence>
<gene>
    <name evidence="1" type="ordered locus">BCA_2537</name>
</gene>
<dbReference type="AlphaFoldDB" id="A0A158RMY1"/>
<reference evidence="1 2" key="1">
    <citation type="submission" date="2009-02" db="EMBL/GenBank/DDBJ databases">
        <title>Genome sequence of Bacillus cereus 03BB102.</title>
        <authorList>
            <person name="Dodson R.J."/>
            <person name="Jackson P."/>
            <person name="Munk A.C."/>
            <person name="Brettin T."/>
            <person name="Bruce D."/>
            <person name="Detter C."/>
            <person name="Tapia R."/>
            <person name="Han C."/>
            <person name="Sutton G."/>
            <person name="Sims D."/>
        </authorList>
    </citation>
    <scope>NUCLEOTIDE SEQUENCE [LARGE SCALE GENOMIC DNA]</scope>
    <source>
        <strain evidence="1 2">03BB102</strain>
    </source>
</reference>
<dbReference type="EMBL" id="CP001407">
    <property type="protein sequence ID" value="ACO28441.1"/>
    <property type="molecule type" value="Genomic_DNA"/>
</dbReference>
<organism evidence="1 2">
    <name type="scientific">Bacillus cereus (strain 03BB102)</name>
    <dbReference type="NCBI Taxonomy" id="572264"/>
    <lineage>
        <taxon>Bacteria</taxon>
        <taxon>Bacillati</taxon>
        <taxon>Bacillota</taxon>
        <taxon>Bacilli</taxon>
        <taxon>Bacillales</taxon>
        <taxon>Bacillaceae</taxon>
        <taxon>Bacillus</taxon>
        <taxon>Bacillus cereus group</taxon>
    </lineage>
</organism>
<accession>A0A158RMY1</accession>
<protein>
    <submittedName>
        <fullName evidence="1">Uncharacterized protein</fullName>
    </submittedName>
</protein>